<sequence length="38" mass="4117">MRGLRTVGSPRARCSTSFDRPLALDRPPKHAGQPCLPA</sequence>
<reference evidence="2" key="1">
    <citation type="submission" date="2020-02" db="EMBL/GenBank/DDBJ databases">
        <authorList>
            <person name="Meier V. D."/>
        </authorList>
    </citation>
    <scope>NUCLEOTIDE SEQUENCE</scope>
    <source>
        <strain evidence="2">AVDCRST_MAG64</strain>
    </source>
</reference>
<protein>
    <submittedName>
        <fullName evidence="2">Uncharacterized protein</fullName>
    </submittedName>
</protein>
<feature type="region of interest" description="Disordered" evidence="1">
    <location>
        <begin position="1"/>
        <end position="38"/>
    </location>
</feature>
<dbReference type="EMBL" id="CADCUQ010000566">
    <property type="protein sequence ID" value="CAA9414718.1"/>
    <property type="molecule type" value="Genomic_DNA"/>
</dbReference>
<evidence type="ECO:0000256" key="1">
    <source>
        <dbReference type="SAM" id="MobiDB-lite"/>
    </source>
</evidence>
<accession>A0A6J4PMV5</accession>
<proteinExistence type="predicted"/>
<name>A0A6J4PMV5_9BACT</name>
<dbReference type="AlphaFoldDB" id="A0A6J4PMV5"/>
<evidence type="ECO:0000313" key="2">
    <source>
        <dbReference type="EMBL" id="CAA9414718.1"/>
    </source>
</evidence>
<gene>
    <name evidence="2" type="ORF">AVDCRST_MAG64-2531</name>
</gene>
<organism evidence="2">
    <name type="scientific">uncultured Phycisphaerae bacterium</name>
    <dbReference type="NCBI Taxonomy" id="904963"/>
    <lineage>
        <taxon>Bacteria</taxon>
        <taxon>Pseudomonadati</taxon>
        <taxon>Planctomycetota</taxon>
        <taxon>Phycisphaerae</taxon>
        <taxon>environmental samples</taxon>
    </lineage>
</organism>